<dbReference type="InterPro" id="IPR050109">
    <property type="entry name" value="HTH-type_TetR-like_transc_reg"/>
</dbReference>
<dbReference type="InterPro" id="IPR001647">
    <property type="entry name" value="HTH_TetR"/>
</dbReference>
<evidence type="ECO:0000256" key="2">
    <source>
        <dbReference type="SAM" id="MobiDB-lite"/>
    </source>
</evidence>
<keyword evidence="5" id="KW-1185">Reference proteome</keyword>
<evidence type="ECO:0000259" key="3">
    <source>
        <dbReference type="Pfam" id="PF00440"/>
    </source>
</evidence>
<dbReference type="SUPFAM" id="SSF46689">
    <property type="entry name" value="Homeodomain-like"/>
    <property type="match status" value="1"/>
</dbReference>
<evidence type="ECO:0000256" key="1">
    <source>
        <dbReference type="ARBA" id="ARBA00023125"/>
    </source>
</evidence>
<comment type="caution">
    <text evidence="4">The sequence shown here is derived from an EMBL/GenBank/DDBJ whole genome shotgun (WGS) entry which is preliminary data.</text>
</comment>
<dbReference type="RefSeq" id="WP_119778396.1">
    <property type="nucleotide sequence ID" value="NZ_QYUK01000011.1"/>
</dbReference>
<dbReference type="InterPro" id="IPR009057">
    <property type="entry name" value="Homeodomain-like_sf"/>
</dbReference>
<name>A0A418WCR3_9PROT</name>
<evidence type="ECO:0000313" key="4">
    <source>
        <dbReference type="EMBL" id="RJF87759.1"/>
    </source>
</evidence>
<evidence type="ECO:0000313" key="5">
    <source>
        <dbReference type="Proteomes" id="UP000284605"/>
    </source>
</evidence>
<feature type="region of interest" description="Disordered" evidence="2">
    <location>
        <begin position="216"/>
        <end position="237"/>
    </location>
</feature>
<keyword evidence="1" id="KW-0238">DNA-binding</keyword>
<sequence>MVAGMLNDGPLKDGDTRDLIKRTALVLFARDGLEGVSIRDIVRAAGQKNTGSVHYYFASKEALARELAGEIAQIIDTHRHRRIDAMEAAGGPRAVRDVLDILIRLPHEEPGDLGFDTDMAAFVDMMMAKHPDLIFEGIHVELGLATRRCLAHLRHMLPALPSPLMEQRFRFAILYAFSILSSRRSVGQRPDLWPPRWTEEVARQNLLDTLEGLLRQPASPETMAALAPAPKRPSRKR</sequence>
<dbReference type="AlphaFoldDB" id="A0A418WCR3"/>
<reference evidence="4 5" key="1">
    <citation type="submission" date="2018-09" db="EMBL/GenBank/DDBJ databases">
        <authorList>
            <person name="Zhu H."/>
        </authorList>
    </citation>
    <scope>NUCLEOTIDE SEQUENCE [LARGE SCALE GENOMIC DNA]</scope>
    <source>
        <strain evidence="4 5">K1W22B-8</strain>
    </source>
</reference>
<feature type="domain" description="HTH tetR-type" evidence="3">
    <location>
        <begin position="23"/>
        <end position="67"/>
    </location>
</feature>
<dbReference type="PANTHER" id="PTHR30055:SF235">
    <property type="entry name" value="TRANSCRIPTIONAL REGULATORY PROTEIN"/>
    <property type="match status" value="1"/>
</dbReference>
<dbReference type="GO" id="GO:0003700">
    <property type="term" value="F:DNA-binding transcription factor activity"/>
    <property type="evidence" value="ECO:0007669"/>
    <property type="project" value="TreeGrafter"/>
</dbReference>
<dbReference type="GO" id="GO:0000976">
    <property type="term" value="F:transcription cis-regulatory region binding"/>
    <property type="evidence" value="ECO:0007669"/>
    <property type="project" value="TreeGrafter"/>
</dbReference>
<organism evidence="4 5">
    <name type="scientific">Oleomonas cavernae</name>
    <dbReference type="NCBI Taxonomy" id="2320859"/>
    <lineage>
        <taxon>Bacteria</taxon>
        <taxon>Pseudomonadati</taxon>
        <taxon>Pseudomonadota</taxon>
        <taxon>Alphaproteobacteria</taxon>
        <taxon>Acetobacterales</taxon>
        <taxon>Acetobacteraceae</taxon>
        <taxon>Oleomonas</taxon>
    </lineage>
</organism>
<dbReference type="PANTHER" id="PTHR30055">
    <property type="entry name" value="HTH-TYPE TRANSCRIPTIONAL REGULATOR RUTR"/>
    <property type="match status" value="1"/>
</dbReference>
<dbReference type="Gene3D" id="1.10.357.10">
    <property type="entry name" value="Tetracycline Repressor, domain 2"/>
    <property type="match status" value="1"/>
</dbReference>
<gene>
    <name evidence="4" type="ORF">D3874_12600</name>
</gene>
<dbReference type="EMBL" id="QYUK01000011">
    <property type="protein sequence ID" value="RJF87759.1"/>
    <property type="molecule type" value="Genomic_DNA"/>
</dbReference>
<accession>A0A418WCR3</accession>
<dbReference type="OrthoDB" id="6929199at2"/>
<dbReference type="Pfam" id="PF00440">
    <property type="entry name" value="TetR_N"/>
    <property type="match status" value="1"/>
</dbReference>
<dbReference type="Proteomes" id="UP000284605">
    <property type="component" value="Unassembled WGS sequence"/>
</dbReference>
<protein>
    <submittedName>
        <fullName evidence="4">TetR/AcrR family transcriptional regulator</fullName>
    </submittedName>
</protein>
<proteinExistence type="predicted"/>